<dbReference type="SUPFAM" id="SSF52540">
    <property type="entry name" value="P-loop containing nucleoside triphosphate hydrolases"/>
    <property type="match status" value="1"/>
</dbReference>
<feature type="domain" description="NrS-1 polymerase-like helicase" evidence="1">
    <location>
        <begin position="476"/>
        <end position="585"/>
    </location>
</feature>
<dbReference type="InterPro" id="IPR027417">
    <property type="entry name" value="P-loop_NTPase"/>
</dbReference>
<reference evidence="2" key="1">
    <citation type="journal article" date="2015" name="Nature">
        <title>Complex archaea that bridge the gap between prokaryotes and eukaryotes.</title>
        <authorList>
            <person name="Spang A."/>
            <person name="Saw J.H."/>
            <person name="Jorgensen S.L."/>
            <person name="Zaremba-Niedzwiedzka K."/>
            <person name="Martijn J."/>
            <person name="Lind A.E."/>
            <person name="van Eijk R."/>
            <person name="Schleper C."/>
            <person name="Guy L."/>
            <person name="Ettema T.J."/>
        </authorList>
    </citation>
    <scope>NUCLEOTIDE SEQUENCE</scope>
</reference>
<accession>A0A0F9LV59</accession>
<evidence type="ECO:0000259" key="1">
    <source>
        <dbReference type="Pfam" id="PF19263"/>
    </source>
</evidence>
<dbReference type="EMBL" id="LAZR01005768">
    <property type="protein sequence ID" value="KKM97268.1"/>
    <property type="molecule type" value="Genomic_DNA"/>
</dbReference>
<dbReference type="Gene3D" id="3.40.50.300">
    <property type="entry name" value="P-loop containing nucleotide triphosphate hydrolases"/>
    <property type="match status" value="1"/>
</dbReference>
<comment type="caution">
    <text evidence="2">The sequence shown here is derived from an EMBL/GenBank/DDBJ whole genome shotgun (WGS) entry which is preliminary data.</text>
</comment>
<dbReference type="Pfam" id="PF19263">
    <property type="entry name" value="DUF5906"/>
    <property type="match status" value="1"/>
</dbReference>
<dbReference type="InterPro" id="IPR045455">
    <property type="entry name" value="NrS-1_pol-like_helicase"/>
</dbReference>
<evidence type="ECO:0000313" key="2">
    <source>
        <dbReference type="EMBL" id="KKM97268.1"/>
    </source>
</evidence>
<sequence length="783" mass="90459">MEIKTIPEFLQTFRPKGLWSITVIHPNDKNIITRTFDNSQMDNLLKFVEYHNGEGYNIYFNVNRAYKREDKKYKKSDVAFVDYFHVDVDLQGGGAPFSEQRKEILELLENYKPKPSIIIDSGGGFQGFWKLATSIEVSHDEQHSNVADIEAYNNQIRTILGADATQNIDRIMRLPFTSNFPNEKKRDMGRTKSQASLVYFNDTTYSLNDFAKSAIVSANTSEKITVNFGNLQDTNLDDLGIPKDTRLLILHGNPGKRSQAVMSVTRRLLEVLPKDTCYDTIASILLNKEYRISDHVLEQTHPENYVKRQIDRAQDYIYHEEMGKMNERHSVVSYHGKTMVFEEVDDTLFTGHNRTIIEKKTFQAFKEFHSHVLINTGERGKKGEDEMRPLAEWWLKNRHRRTYNGVIFLPNKEVHGMFNLWRGFNYKPKQGNCDIYYEHISQNICKGDDQLYTWVKKWMARCIQKPDTVGQVALVLRGKLGVGKGVFAHTFGALFGQHYFSTSQSSHLTGKFNAHLRDCILCFADEAFFAGDKQGEAVLKTLITEPTLAIEIKGVDIGPPSRNFIHLIVGSNQEWTIPAGADERRFLVLDVSPEHIQDTKYFAALEHQMKSGGYEALLYDLLRIDLTNFEHELRKPPKTKALYGQQLLTMHDDRKWWMEKLLQGQICSAQLHWNDSVQQDLMYEDYITFAKNKGIRYKSSIGDLNNMFRQVLPTKSTPIIRSQQIPDSSKGGRWNIEECTIKVYFLDFPALEDCRVSFEKSQGVEIDWPSLSDMDRVEEIHHF</sequence>
<name>A0A0F9LV59_9ZZZZ</name>
<organism evidence="2">
    <name type="scientific">marine sediment metagenome</name>
    <dbReference type="NCBI Taxonomy" id="412755"/>
    <lineage>
        <taxon>unclassified sequences</taxon>
        <taxon>metagenomes</taxon>
        <taxon>ecological metagenomes</taxon>
    </lineage>
</organism>
<protein>
    <recommendedName>
        <fullName evidence="1">NrS-1 polymerase-like helicase domain-containing protein</fullName>
    </recommendedName>
</protein>
<gene>
    <name evidence="2" type="ORF">LCGC14_1169710</name>
</gene>
<dbReference type="AlphaFoldDB" id="A0A0F9LV59"/>
<proteinExistence type="predicted"/>